<feature type="region of interest" description="Disordered" evidence="1">
    <location>
        <begin position="1"/>
        <end position="112"/>
    </location>
</feature>
<evidence type="ECO:0000256" key="1">
    <source>
        <dbReference type="SAM" id="MobiDB-lite"/>
    </source>
</evidence>
<name>A0A6A6NU01_9PEZI</name>
<dbReference type="Proteomes" id="UP000799766">
    <property type="component" value="Unassembled WGS sequence"/>
</dbReference>
<reference evidence="2" key="1">
    <citation type="journal article" date="2020" name="Stud. Mycol.">
        <title>101 Dothideomycetes genomes: a test case for predicting lifestyles and emergence of pathogens.</title>
        <authorList>
            <person name="Haridas S."/>
            <person name="Albert R."/>
            <person name="Binder M."/>
            <person name="Bloem J."/>
            <person name="Labutti K."/>
            <person name="Salamov A."/>
            <person name="Andreopoulos B."/>
            <person name="Baker S."/>
            <person name="Barry K."/>
            <person name="Bills G."/>
            <person name="Bluhm B."/>
            <person name="Cannon C."/>
            <person name="Castanera R."/>
            <person name="Culley D."/>
            <person name="Daum C."/>
            <person name="Ezra D."/>
            <person name="Gonzalez J."/>
            <person name="Henrissat B."/>
            <person name="Kuo A."/>
            <person name="Liang C."/>
            <person name="Lipzen A."/>
            <person name="Lutzoni F."/>
            <person name="Magnuson J."/>
            <person name="Mondo S."/>
            <person name="Nolan M."/>
            <person name="Ohm R."/>
            <person name="Pangilinan J."/>
            <person name="Park H.-J."/>
            <person name="Ramirez L."/>
            <person name="Alfaro M."/>
            <person name="Sun H."/>
            <person name="Tritt A."/>
            <person name="Yoshinaga Y."/>
            <person name="Zwiers L.-H."/>
            <person name="Turgeon B."/>
            <person name="Goodwin S."/>
            <person name="Spatafora J."/>
            <person name="Crous P."/>
            <person name="Grigoriev I."/>
        </authorList>
    </citation>
    <scope>NUCLEOTIDE SEQUENCE</scope>
    <source>
        <strain evidence="2">ATCC 16933</strain>
    </source>
</reference>
<dbReference type="EMBL" id="MU001689">
    <property type="protein sequence ID" value="KAF2454924.1"/>
    <property type="molecule type" value="Genomic_DNA"/>
</dbReference>
<proteinExistence type="predicted"/>
<feature type="compositionally biased region" description="Basic and acidic residues" evidence="1">
    <location>
        <begin position="10"/>
        <end position="26"/>
    </location>
</feature>
<protein>
    <submittedName>
        <fullName evidence="2">Uncharacterized protein</fullName>
    </submittedName>
</protein>
<feature type="region of interest" description="Disordered" evidence="1">
    <location>
        <begin position="154"/>
        <end position="177"/>
    </location>
</feature>
<evidence type="ECO:0000313" key="2">
    <source>
        <dbReference type="EMBL" id="KAF2454924.1"/>
    </source>
</evidence>
<gene>
    <name evidence="2" type="ORF">BDY21DRAFT_96904</name>
</gene>
<evidence type="ECO:0000313" key="3">
    <source>
        <dbReference type="Proteomes" id="UP000799766"/>
    </source>
</evidence>
<keyword evidence="3" id="KW-1185">Reference proteome</keyword>
<dbReference type="AlphaFoldDB" id="A0A6A6NU01"/>
<accession>A0A6A6NU01</accession>
<organism evidence="2 3">
    <name type="scientific">Lineolata rhizophorae</name>
    <dbReference type="NCBI Taxonomy" id="578093"/>
    <lineage>
        <taxon>Eukaryota</taxon>
        <taxon>Fungi</taxon>
        <taxon>Dikarya</taxon>
        <taxon>Ascomycota</taxon>
        <taxon>Pezizomycotina</taxon>
        <taxon>Dothideomycetes</taxon>
        <taxon>Dothideomycetes incertae sedis</taxon>
        <taxon>Lineolatales</taxon>
        <taxon>Lineolataceae</taxon>
        <taxon>Lineolata</taxon>
    </lineage>
</organism>
<feature type="compositionally biased region" description="Basic and acidic residues" evidence="1">
    <location>
        <begin position="35"/>
        <end position="59"/>
    </location>
</feature>
<sequence length="177" mass="18943">MFENTGRASKAQERNRALPKNSEKAVRRPAKQRIKGAEEGKEGQAGGDDGHLRGRREGSPKASHLSHQSPHHSRPARPLGPLFGLPHESRKGTSRRPCAQQESLTTDGIPGSAATMRVCGVCDTPSWRRAETPASQAATLGGLDAIWGKVQARGPGSPFSRRIHETPSPLPGSRLGL</sequence>